<proteinExistence type="inferred from homology"/>
<evidence type="ECO:0000259" key="6">
    <source>
        <dbReference type="Pfam" id="PF00327"/>
    </source>
</evidence>
<dbReference type="HAMAP" id="MF_01371_B">
    <property type="entry name" value="Ribosomal_uL30_B"/>
    <property type="match status" value="1"/>
</dbReference>
<evidence type="ECO:0000256" key="4">
    <source>
        <dbReference type="ARBA" id="ARBA00023274"/>
    </source>
</evidence>
<dbReference type="GO" id="GO:0003735">
    <property type="term" value="F:structural constituent of ribosome"/>
    <property type="evidence" value="ECO:0007669"/>
    <property type="project" value="InterPro"/>
</dbReference>
<dbReference type="PANTHER" id="PTHR15892:SF2">
    <property type="entry name" value="LARGE RIBOSOMAL SUBUNIT PROTEIN UL30M"/>
    <property type="match status" value="1"/>
</dbReference>
<evidence type="ECO:0000313" key="7">
    <source>
        <dbReference type="EMBL" id="QJD31048.1"/>
    </source>
</evidence>
<evidence type="ECO:0000313" key="8">
    <source>
        <dbReference type="Proteomes" id="UP000503004"/>
    </source>
</evidence>
<feature type="domain" description="Large ribosomal subunit protein uL30-like ferredoxin-like fold" evidence="6">
    <location>
        <begin position="6"/>
        <end position="55"/>
    </location>
</feature>
<evidence type="ECO:0000256" key="5">
    <source>
        <dbReference type="HAMAP-Rule" id="MF_01371"/>
    </source>
</evidence>
<dbReference type="Proteomes" id="UP000503004">
    <property type="component" value="Chromosome"/>
</dbReference>
<comment type="similarity">
    <text evidence="1 5">Belongs to the universal ribosomal protein uL30 family.</text>
</comment>
<dbReference type="PIRSF" id="PIRSF002211">
    <property type="entry name" value="Ribosomal_L30_bac-type"/>
    <property type="match status" value="1"/>
</dbReference>
<keyword evidence="3 5" id="KW-0689">Ribosomal protein</keyword>
<dbReference type="AlphaFoldDB" id="A0A858QAX7"/>
<gene>
    <name evidence="5 7" type="primary">rpmD</name>
    <name evidence="7" type="ORF">GNH96_14575</name>
</gene>
<dbReference type="RefSeq" id="WP_169604319.1">
    <property type="nucleotide sequence ID" value="NZ_CP046565.1"/>
</dbReference>
<comment type="subunit">
    <text evidence="2 5">Part of the 50S ribosomal subunit.</text>
</comment>
<dbReference type="InterPro" id="IPR016082">
    <property type="entry name" value="Ribosomal_uL30_ferredoxin-like"/>
</dbReference>
<protein>
    <recommendedName>
        <fullName evidence="5">Large ribosomal subunit protein uL30</fullName>
    </recommendedName>
</protein>
<dbReference type="GO" id="GO:0006412">
    <property type="term" value="P:translation"/>
    <property type="evidence" value="ECO:0007669"/>
    <property type="project" value="UniProtKB-UniRule"/>
</dbReference>
<reference evidence="8" key="1">
    <citation type="submission" date="2019-12" db="EMBL/GenBank/DDBJ databases">
        <authorList>
            <person name="Awala S.I."/>
            <person name="Rhee S.K."/>
        </authorList>
    </citation>
    <scope>NUCLEOTIDE SEQUENCE [LARGE SCALE GENOMIC DNA]</scope>
    <source>
        <strain evidence="8">IM1</strain>
    </source>
</reference>
<evidence type="ECO:0000256" key="2">
    <source>
        <dbReference type="ARBA" id="ARBA00011838"/>
    </source>
</evidence>
<dbReference type="Gene3D" id="3.30.1390.20">
    <property type="entry name" value="Ribosomal protein L30, ferredoxin-like fold domain"/>
    <property type="match status" value="1"/>
</dbReference>
<organism evidence="7 8">
    <name type="scientific">Methylococcus geothermalis</name>
    <dbReference type="NCBI Taxonomy" id="2681310"/>
    <lineage>
        <taxon>Bacteria</taxon>
        <taxon>Pseudomonadati</taxon>
        <taxon>Pseudomonadota</taxon>
        <taxon>Gammaproteobacteria</taxon>
        <taxon>Methylococcales</taxon>
        <taxon>Methylococcaceae</taxon>
        <taxon>Methylococcus</taxon>
    </lineage>
</organism>
<keyword evidence="4 5" id="KW-0687">Ribonucleoprotein</keyword>
<evidence type="ECO:0000256" key="3">
    <source>
        <dbReference type="ARBA" id="ARBA00022980"/>
    </source>
</evidence>
<dbReference type="FunFam" id="3.30.1390.20:FF:000001">
    <property type="entry name" value="50S ribosomal protein L30"/>
    <property type="match status" value="1"/>
</dbReference>
<dbReference type="EMBL" id="CP046565">
    <property type="protein sequence ID" value="QJD31048.1"/>
    <property type="molecule type" value="Genomic_DNA"/>
</dbReference>
<dbReference type="NCBIfam" id="TIGR01308">
    <property type="entry name" value="rpmD_bact"/>
    <property type="match status" value="1"/>
</dbReference>
<dbReference type="KEGG" id="metu:GNH96_14575"/>
<dbReference type="SUPFAM" id="SSF55129">
    <property type="entry name" value="Ribosomal protein L30p/L7e"/>
    <property type="match status" value="1"/>
</dbReference>
<dbReference type="Pfam" id="PF00327">
    <property type="entry name" value="Ribosomal_L30"/>
    <property type="match status" value="1"/>
</dbReference>
<dbReference type="CDD" id="cd01658">
    <property type="entry name" value="Ribosomal_L30"/>
    <property type="match status" value="1"/>
</dbReference>
<dbReference type="InterPro" id="IPR005996">
    <property type="entry name" value="Ribosomal_uL30_bac-type"/>
</dbReference>
<keyword evidence="8" id="KW-1185">Reference proteome</keyword>
<evidence type="ECO:0000256" key="1">
    <source>
        <dbReference type="ARBA" id="ARBA00007594"/>
    </source>
</evidence>
<sequence length="61" mass="6816">MTNKTLRVTQVRSANGRLESHKACLRGLGLRKPHQSVDVRGTPEILGMISKVSYLLKVEEI</sequence>
<accession>A0A858QAX7</accession>
<dbReference type="GO" id="GO:0022625">
    <property type="term" value="C:cytosolic large ribosomal subunit"/>
    <property type="evidence" value="ECO:0007669"/>
    <property type="project" value="TreeGrafter"/>
</dbReference>
<dbReference type="PANTHER" id="PTHR15892">
    <property type="entry name" value="MITOCHONDRIAL RIBOSOMAL PROTEIN L30"/>
    <property type="match status" value="1"/>
</dbReference>
<dbReference type="InterPro" id="IPR036919">
    <property type="entry name" value="Ribo_uL30_ferredoxin-like_sf"/>
</dbReference>
<name>A0A858QAX7_9GAMM</name>